<keyword evidence="1" id="KW-1133">Transmembrane helix</keyword>
<gene>
    <name evidence="2" type="ORF">ENN94_03805</name>
</gene>
<proteinExistence type="predicted"/>
<feature type="transmembrane region" description="Helical" evidence="1">
    <location>
        <begin position="12"/>
        <end position="34"/>
    </location>
</feature>
<feature type="transmembrane region" description="Helical" evidence="1">
    <location>
        <begin position="66"/>
        <end position="84"/>
    </location>
</feature>
<keyword evidence="1" id="KW-0472">Membrane</keyword>
<evidence type="ECO:0000313" key="2">
    <source>
        <dbReference type="EMBL" id="HDR46808.1"/>
    </source>
</evidence>
<reference evidence="2" key="1">
    <citation type="journal article" date="2020" name="mSystems">
        <title>Genome- and Community-Level Interaction Insights into Carbon Utilization and Element Cycling Functions of Hydrothermarchaeota in Hydrothermal Sediment.</title>
        <authorList>
            <person name="Zhou Z."/>
            <person name="Liu Y."/>
            <person name="Xu W."/>
            <person name="Pan J."/>
            <person name="Luo Z.H."/>
            <person name="Li M."/>
        </authorList>
    </citation>
    <scope>NUCLEOTIDE SEQUENCE [LARGE SCALE GENOMIC DNA]</scope>
    <source>
        <strain evidence="2">SpSt-1220</strain>
    </source>
</reference>
<comment type="caution">
    <text evidence="2">The sequence shown here is derived from an EMBL/GenBank/DDBJ whole genome shotgun (WGS) entry which is preliminary data.</text>
</comment>
<name>A0A831L7P0_9BACT</name>
<evidence type="ECO:0000256" key="1">
    <source>
        <dbReference type="SAM" id="Phobius"/>
    </source>
</evidence>
<protein>
    <submittedName>
        <fullName evidence="2">Uncharacterized protein</fullName>
    </submittedName>
</protein>
<feature type="transmembrane region" description="Helical" evidence="1">
    <location>
        <begin position="41"/>
        <end position="60"/>
    </location>
</feature>
<accession>A0A831L7P0</accession>
<organism evidence="2">
    <name type="scientific">Geoalkalibacter subterraneus</name>
    <dbReference type="NCBI Taxonomy" id="483547"/>
    <lineage>
        <taxon>Bacteria</taxon>
        <taxon>Pseudomonadati</taxon>
        <taxon>Thermodesulfobacteriota</taxon>
        <taxon>Desulfuromonadia</taxon>
        <taxon>Desulfuromonadales</taxon>
        <taxon>Geoalkalibacteraceae</taxon>
        <taxon>Geoalkalibacter</taxon>
    </lineage>
</organism>
<sequence>MATIITPPLASIFAAAIAVWVASVIAAIIAVSLVLGEEGAWCFAAGLLVGLEVGLIALGFSPGGKGIAIVTEMALLAIGALIDFPTAPQCKVFG</sequence>
<dbReference type="AlphaFoldDB" id="A0A831L7P0"/>
<dbReference type="Proteomes" id="UP000886162">
    <property type="component" value="Unassembled WGS sequence"/>
</dbReference>
<keyword evidence="1" id="KW-0812">Transmembrane</keyword>
<dbReference type="EMBL" id="DSDO01000263">
    <property type="protein sequence ID" value="HDR46808.1"/>
    <property type="molecule type" value="Genomic_DNA"/>
</dbReference>